<keyword evidence="2" id="KW-1185">Reference proteome</keyword>
<protein>
    <submittedName>
        <fullName evidence="1">Uncharacterized protein</fullName>
    </submittedName>
</protein>
<gene>
    <name evidence="1" type="ORF">AB1Y20_023160</name>
</gene>
<evidence type="ECO:0000313" key="1">
    <source>
        <dbReference type="EMBL" id="KAL1519649.1"/>
    </source>
</evidence>
<organism evidence="1 2">
    <name type="scientific">Prymnesium parvum</name>
    <name type="common">Toxic golden alga</name>
    <dbReference type="NCBI Taxonomy" id="97485"/>
    <lineage>
        <taxon>Eukaryota</taxon>
        <taxon>Haptista</taxon>
        <taxon>Haptophyta</taxon>
        <taxon>Prymnesiophyceae</taxon>
        <taxon>Prymnesiales</taxon>
        <taxon>Prymnesiaceae</taxon>
        <taxon>Prymnesium</taxon>
    </lineage>
</organism>
<evidence type="ECO:0000313" key="2">
    <source>
        <dbReference type="Proteomes" id="UP001515480"/>
    </source>
</evidence>
<dbReference type="Proteomes" id="UP001515480">
    <property type="component" value="Unassembled WGS sequence"/>
</dbReference>
<comment type="caution">
    <text evidence="1">The sequence shown here is derived from an EMBL/GenBank/DDBJ whole genome shotgun (WGS) entry which is preliminary data.</text>
</comment>
<dbReference type="AlphaFoldDB" id="A0AB34JD19"/>
<proteinExistence type="predicted"/>
<dbReference type="EMBL" id="JBGBPQ010000009">
    <property type="protein sequence ID" value="KAL1519649.1"/>
    <property type="molecule type" value="Genomic_DNA"/>
</dbReference>
<reference evidence="1 2" key="1">
    <citation type="journal article" date="2024" name="Science">
        <title>Giant polyketide synthase enzymes in the biosynthesis of giant marine polyether toxins.</title>
        <authorList>
            <person name="Fallon T.R."/>
            <person name="Shende V.V."/>
            <person name="Wierzbicki I.H."/>
            <person name="Pendleton A.L."/>
            <person name="Watervoot N.F."/>
            <person name="Auber R.P."/>
            <person name="Gonzalez D.J."/>
            <person name="Wisecaver J.H."/>
            <person name="Moore B.S."/>
        </authorList>
    </citation>
    <scope>NUCLEOTIDE SEQUENCE [LARGE SCALE GENOMIC DNA]</scope>
    <source>
        <strain evidence="1 2">12B1</strain>
    </source>
</reference>
<name>A0AB34JD19_PRYPA</name>
<sequence>MVADYGADPRPHQYSTPSTRTRWNLYDRNNYPQWHADLRRVVCRATVPGFLGEPTPDADECLKDAKLSIATNTNAKGDEAYELAHADASELKKAYDELNSLVYDIILASIDVTASTLDYIKRKFGKTYDGNALYEYVLSHAYACTISLPAQLVNDNDDQRLKDDPGPEEINGVLHEVEGTRPRVVDFDQKEPEASIEFAFNTLARLERPPSSWSDVEFKPT</sequence>
<accession>A0AB34JD19</accession>